<dbReference type="Proteomes" id="UP000431092">
    <property type="component" value="Unassembled WGS sequence"/>
</dbReference>
<keyword evidence="1" id="KW-0238">DNA-binding</keyword>
<dbReference type="Pfam" id="PF13411">
    <property type="entry name" value="MerR_1"/>
    <property type="match status" value="1"/>
</dbReference>
<reference evidence="3 4" key="1">
    <citation type="submission" date="2019-11" db="EMBL/GenBank/DDBJ databases">
        <title>Whole genome sequencing identifies a novel species of the genus Arsenicicoccus isolated from human blood.</title>
        <authorList>
            <person name="Jeong J.H."/>
            <person name="Kweon O.J."/>
            <person name="Kim H.R."/>
            <person name="Kim T.-H."/>
            <person name="Ha S.-M."/>
            <person name="Lee M.-K."/>
        </authorList>
    </citation>
    <scope>NUCLEOTIDE SEQUENCE [LARGE SCALE GENOMIC DNA]</scope>
    <source>
        <strain evidence="3 4">MKL-02</strain>
    </source>
</reference>
<dbReference type="GO" id="GO:0003677">
    <property type="term" value="F:DNA binding"/>
    <property type="evidence" value="ECO:0007669"/>
    <property type="project" value="UniProtKB-KW"/>
</dbReference>
<protein>
    <submittedName>
        <fullName evidence="3">MerR family transcriptional regulator</fullName>
    </submittedName>
</protein>
<dbReference type="InterPro" id="IPR009061">
    <property type="entry name" value="DNA-bd_dom_put_sf"/>
</dbReference>
<dbReference type="Gene3D" id="1.10.1660.10">
    <property type="match status" value="1"/>
</dbReference>
<dbReference type="PROSITE" id="PS00552">
    <property type="entry name" value="HTH_MERR_1"/>
    <property type="match status" value="1"/>
</dbReference>
<gene>
    <name evidence="3" type="ORF">GGG17_10875</name>
</gene>
<dbReference type="GO" id="GO:0003700">
    <property type="term" value="F:DNA-binding transcription factor activity"/>
    <property type="evidence" value="ECO:0007669"/>
    <property type="project" value="InterPro"/>
</dbReference>
<keyword evidence="4" id="KW-1185">Reference proteome</keyword>
<evidence type="ECO:0000313" key="3">
    <source>
        <dbReference type="EMBL" id="MTB72461.1"/>
    </source>
</evidence>
<evidence type="ECO:0000256" key="1">
    <source>
        <dbReference type="ARBA" id="ARBA00023125"/>
    </source>
</evidence>
<dbReference type="AlphaFoldDB" id="A0A6I3IVW3"/>
<dbReference type="InterPro" id="IPR000551">
    <property type="entry name" value="MerR-type_HTH_dom"/>
</dbReference>
<dbReference type="CDD" id="cd04766">
    <property type="entry name" value="HTH_HspR"/>
    <property type="match status" value="1"/>
</dbReference>
<dbReference type="PANTHER" id="PTHR30204">
    <property type="entry name" value="REDOX-CYCLING DRUG-SENSING TRANSCRIPTIONAL ACTIVATOR SOXR"/>
    <property type="match status" value="1"/>
</dbReference>
<sequence>MPRPTSAPTCGLERRGRDLVAAPERREFVPDDDTPTFVISVAAQLAGLHAQTLRQYDRLGLVVPQRSGGGGRRYSARDVAQLREVQRLSQEEGVSLSGIRRILELEDHVSALEARLAEALSEVEQLRPQARYGQRVFAAGRRGDVVAMPPGQRPSAVRSTSQALVVWRPDTTR</sequence>
<name>A0A6I3IVW3_9MICO</name>
<dbReference type="SUPFAM" id="SSF46955">
    <property type="entry name" value="Putative DNA-binding domain"/>
    <property type="match status" value="1"/>
</dbReference>
<evidence type="ECO:0000259" key="2">
    <source>
        <dbReference type="PROSITE" id="PS50937"/>
    </source>
</evidence>
<dbReference type="NCBIfam" id="NF047375">
    <property type="entry name" value="HeatShock_HspR"/>
    <property type="match status" value="1"/>
</dbReference>
<comment type="caution">
    <text evidence="3">The sequence shown here is derived from an EMBL/GenBank/DDBJ whole genome shotgun (WGS) entry which is preliminary data.</text>
</comment>
<accession>A0A6I3IVW3</accession>
<evidence type="ECO:0000313" key="4">
    <source>
        <dbReference type="Proteomes" id="UP000431092"/>
    </source>
</evidence>
<organism evidence="3 4">
    <name type="scientific">Arsenicicoccus cauae</name>
    <dbReference type="NCBI Taxonomy" id="2663847"/>
    <lineage>
        <taxon>Bacteria</taxon>
        <taxon>Bacillati</taxon>
        <taxon>Actinomycetota</taxon>
        <taxon>Actinomycetes</taxon>
        <taxon>Micrococcales</taxon>
        <taxon>Intrasporangiaceae</taxon>
        <taxon>Arsenicicoccus</taxon>
    </lineage>
</organism>
<proteinExistence type="predicted"/>
<dbReference type="SMART" id="SM00422">
    <property type="entry name" value="HTH_MERR"/>
    <property type="match status" value="1"/>
</dbReference>
<dbReference type="PROSITE" id="PS50937">
    <property type="entry name" value="HTH_MERR_2"/>
    <property type="match status" value="1"/>
</dbReference>
<dbReference type="EMBL" id="WLVL01000039">
    <property type="protein sequence ID" value="MTB72461.1"/>
    <property type="molecule type" value="Genomic_DNA"/>
</dbReference>
<dbReference type="InterPro" id="IPR047057">
    <property type="entry name" value="MerR_fam"/>
</dbReference>
<feature type="domain" description="HTH merR-type" evidence="2">
    <location>
        <begin position="36"/>
        <end position="105"/>
    </location>
</feature>
<dbReference type="PANTHER" id="PTHR30204:SF58">
    <property type="entry name" value="HTH-TYPE TRANSCRIPTIONAL REGULATOR YFMP"/>
    <property type="match status" value="1"/>
</dbReference>